<feature type="transmembrane region" description="Helical" evidence="1">
    <location>
        <begin position="54"/>
        <end position="82"/>
    </location>
</feature>
<name>A0A158BJ44_9BURK</name>
<keyword evidence="1" id="KW-1133">Transmembrane helix</keyword>
<keyword evidence="1" id="KW-0472">Membrane</keyword>
<evidence type="ECO:0000313" key="3">
    <source>
        <dbReference type="Proteomes" id="UP000054596"/>
    </source>
</evidence>
<keyword evidence="3" id="KW-1185">Reference proteome</keyword>
<proteinExistence type="predicted"/>
<evidence type="ECO:0000313" key="2">
    <source>
        <dbReference type="EMBL" id="SAK70082.1"/>
    </source>
</evidence>
<dbReference type="EMBL" id="FCOJ02000031">
    <property type="protein sequence ID" value="SAK70082.1"/>
    <property type="molecule type" value="Genomic_DNA"/>
</dbReference>
<dbReference type="Proteomes" id="UP000054596">
    <property type="component" value="Unassembled WGS sequence"/>
</dbReference>
<keyword evidence="1" id="KW-0812">Transmembrane</keyword>
<reference evidence="2" key="1">
    <citation type="submission" date="2016-01" db="EMBL/GenBank/DDBJ databases">
        <authorList>
            <person name="Peeters C."/>
        </authorList>
    </citation>
    <scope>NUCLEOTIDE SEQUENCE [LARGE SCALE GENOMIC DNA]</scope>
    <source>
        <strain evidence="2">LMG 29325</strain>
    </source>
</reference>
<gene>
    <name evidence="2" type="ORF">AWB82_04171</name>
</gene>
<sequence length="284" mass="32819">MCEGHPVRALRRISARKLNEQLAHARKDGKALTRQLFQTRFVCLGRIPLFRRDAFVGCLAALLVAVPLIAVVAIVAVVAFGVTRVELSRIRCVRDQRFGHGDVFIETVNQFVDAQFTRLNLRHTRKNRGDRRRTGRNRVDHLVKAVFDAFRNLNFTRARQQLRPAHFPHVHPHGIGGATELRIHRGERDFRFFVSLIVRHRGRCRGVQEQRLSIRSLLINRRAHIVEGADNGFNRSGLREVVRQVIVDFRVSQVAARFAQLDQRAHLALPLFVLYRRGHRVQRQ</sequence>
<evidence type="ECO:0000256" key="1">
    <source>
        <dbReference type="SAM" id="Phobius"/>
    </source>
</evidence>
<organism evidence="2 3">
    <name type="scientific">Caballeronia glebae</name>
    <dbReference type="NCBI Taxonomy" id="1777143"/>
    <lineage>
        <taxon>Bacteria</taxon>
        <taxon>Pseudomonadati</taxon>
        <taxon>Pseudomonadota</taxon>
        <taxon>Betaproteobacteria</taxon>
        <taxon>Burkholderiales</taxon>
        <taxon>Burkholderiaceae</taxon>
        <taxon>Caballeronia</taxon>
    </lineage>
</organism>
<dbReference type="AlphaFoldDB" id="A0A158BJ44"/>
<accession>A0A158BJ44</accession>
<protein>
    <submittedName>
        <fullName evidence="2">Uncharacterized protein</fullName>
    </submittedName>
</protein>
<dbReference type="STRING" id="1777143.AWB82_04171"/>
<comment type="caution">
    <text evidence="2">The sequence shown here is derived from an EMBL/GenBank/DDBJ whole genome shotgun (WGS) entry which is preliminary data.</text>
</comment>